<evidence type="ECO:0000256" key="5">
    <source>
        <dbReference type="SAM" id="MobiDB-lite"/>
    </source>
</evidence>
<name>A0ABR4BPW5_9LECA</name>
<feature type="region of interest" description="Disordered" evidence="5">
    <location>
        <begin position="285"/>
        <end position="310"/>
    </location>
</feature>
<dbReference type="PANTHER" id="PTHR33798:SF5">
    <property type="entry name" value="FLAVIN REDUCTASE LIKE DOMAIN-CONTAINING PROTEIN"/>
    <property type="match status" value="1"/>
</dbReference>
<feature type="domain" description="Flavin reductase like" evidence="6">
    <location>
        <begin position="101"/>
        <end position="261"/>
    </location>
</feature>
<dbReference type="SMART" id="SM00903">
    <property type="entry name" value="Flavin_Reduct"/>
    <property type="match status" value="1"/>
</dbReference>
<dbReference type="SUPFAM" id="SSF50475">
    <property type="entry name" value="FMN-binding split barrel"/>
    <property type="match status" value="1"/>
</dbReference>
<gene>
    <name evidence="7" type="ORF">ABVK25_000126</name>
</gene>
<evidence type="ECO:0000313" key="8">
    <source>
        <dbReference type="Proteomes" id="UP001590951"/>
    </source>
</evidence>
<protein>
    <recommendedName>
        <fullName evidence="6">Flavin reductase like domain-containing protein</fullName>
    </recommendedName>
</protein>
<evidence type="ECO:0000256" key="2">
    <source>
        <dbReference type="ARBA" id="ARBA00022630"/>
    </source>
</evidence>
<dbReference type="Pfam" id="PF01613">
    <property type="entry name" value="Flavin_Reduct"/>
    <property type="match status" value="1"/>
</dbReference>
<evidence type="ECO:0000256" key="3">
    <source>
        <dbReference type="ARBA" id="ARBA00022643"/>
    </source>
</evidence>
<evidence type="ECO:0000256" key="1">
    <source>
        <dbReference type="ARBA" id="ARBA00001917"/>
    </source>
</evidence>
<sequence length="310" mass="34359">MATNNSGDHEQKAQDPTGHEQRFDQEKAVKRNPHPDFKKVEASRPDWEEKSTWHFTKTKQPGWKLGQGANDGGESLKKKHLEIDPYEVGRPAVFNYKLLISGIIPRPIGFVSTRSEDGKSTNLAPYSYTQVVNHDPPLFIIGFAGGMANAKDTLANLASTKECTINIISEHYLEAANAASINAPYGFSEWSLSGLTPAPCTDVKASRVKEAVFSIEGKLQSTQEFESRSTPGKKTGVLAVVEGVRFWVREDAINEESNDIDPRILRPMSRLGGIMYGRTVEGCEIPRPDFAEKEKEGETEGLVKPKRDNQ</sequence>
<comment type="cofactor">
    <cofactor evidence="1">
        <name>FMN</name>
        <dbReference type="ChEBI" id="CHEBI:58210"/>
    </cofactor>
</comment>
<evidence type="ECO:0000259" key="6">
    <source>
        <dbReference type="SMART" id="SM00903"/>
    </source>
</evidence>
<dbReference type="EMBL" id="JBHFEH010000001">
    <property type="protein sequence ID" value="KAL2058834.1"/>
    <property type="molecule type" value="Genomic_DNA"/>
</dbReference>
<feature type="compositionally biased region" description="Basic and acidic residues" evidence="5">
    <location>
        <begin position="7"/>
        <end position="52"/>
    </location>
</feature>
<organism evidence="7 8">
    <name type="scientific">Lepraria finkii</name>
    <dbReference type="NCBI Taxonomy" id="1340010"/>
    <lineage>
        <taxon>Eukaryota</taxon>
        <taxon>Fungi</taxon>
        <taxon>Dikarya</taxon>
        <taxon>Ascomycota</taxon>
        <taxon>Pezizomycotina</taxon>
        <taxon>Lecanoromycetes</taxon>
        <taxon>OSLEUM clade</taxon>
        <taxon>Lecanoromycetidae</taxon>
        <taxon>Lecanorales</taxon>
        <taxon>Lecanorineae</taxon>
        <taxon>Stereocaulaceae</taxon>
        <taxon>Lepraria</taxon>
    </lineage>
</organism>
<evidence type="ECO:0000256" key="4">
    <source>
        <dbReference type="ARBA" id="ARBA00038054"/>
    </source>
</evidence>
<reference evidence="7 8" key="1">
    <citation type="submission" date="2024-09" db="EMBL/GenBank/DDBJ databases">
        <title>Rethinking Asexuality: The Enigmatic Case of Functional Sexual Genes in Lepraria (Stereocaulaceae).</title>
        <authorList>
            <person name="Doellman M."/>
            <person name="Sun Y."/>
            <person name="Barcenas-Pena A."/>
            <person name="Lumbsch H.T."/>
            <person name="Grewe F."/>
        </authorList>
    </citation>
    <scope>NUCLEOTIDE SEQUENCE [LARGE SCALE GENOMIC DNA]</scope>
    <source>
        <strain evidence="7 8">Grewe 0041</strain>
    </source>
</reference>
<comment type="caution">
    <text evidence="7">The sequence shown here is derived from an EMBL/GenBank/DDBJ whole genome shotgun (WGS) entry which is preliminary data.</text>
</comment>
<dbReference type="InterPro" id="IPR012349">
    <property type="entry name" value="Split_barrel_FMN-bd"/>
</dbReference>
<comment type="similarity">
    <text evidence="4">Belongs to the flavoredoxin family.</text>
</comment>
<proteinExistence type="inferred from homology"/>
<dbReference type="InterPro" id="IPR002563">
    <property type="entry name" value="Flavin_Rdtase-like_dom"/>
</dbReference>
<accession>A0ABR4BPW5</accession>
<keyword evidence="2" id="KW-0285">Flavoprotein</keyword>
<dbReference type="Gene3D" id="2.30.110.10">
    <property type="entry name" value="Electron Transport, Fmn-binding Protein, Chain A"/>
    <property type="match status" value="1"/>
</dbReference>
<keyword evidence="3" id="KW-0288">FMN</keyword>
<feature type="region of interest" description="Disordered" evidence="5">
    <location>
        <begin position="1"/>
        <end position="74"/>
    </location>
</feature>
<evidence type="ECO:0000313" key="7">
    <source>
        <dbReference type="EMBL" id="KAL2058834.1"/>
    </source>
</evidence>
<dbReference type="PANTHER" id="PTHR33798">
    <property type="entry name" value="FLAVOPROTEIN OXYGENASE"/>
    <property type="match status" value="1"/>
</dbReference>
<keyword evidence="8" id="KW-1185">Reference proteome</keyword>
<dbReference type="Proteomes" id="UP001590951">
    <property type="component" value="Unassembled WGS sequence"/>
</dbReference>